<evidence type="ECO:0000313" key="8">
    <source>
        <dbReference type="Proteomes" id="UP001498398"/>
    </source>
</evidence>
<dbReference type="InterPro" id="IPR014756">
    <property type="entry name" value="Ig_E-set"/>
</dbReference>
<evidence type="ECO:0000259" key="6">
    <source>
        <dbReference type="Pfam" id="PF09118"/>
    </source>
</evidence>
<feature type="domain" description="Glyoxal oxidase N-terminal" evidence="5">
    <location>
        <begin position="202"/>
        <end position="485"/>
    </location>
</feature>
<gene>
    <name evidence="7" type="ORF">VKT23_010357</name>
</gene>
<feature type="transmembrane region" description="Helical" evidence="3">
    <location>
        <begin position="648"/>
        <end position="671"/>
    </location>
</feature>
<dbReference type="InterPro" id="IPR013783">
    <property type="entry name" value="Ig-like_fold"/>
</dbReference>
<dbReference type="Proteomes" id="UP001498398">
    <property type="component" value="Unassembled WGS sequence"/>
</dbReference>
<dbReference type="Pfam" id="PF07250">
    <property type="entry name" value="Glyoxal_oxid_N"/>
    <property type="match status" value="1"/>
</dbReference>
<dbReference type="Gene3D" id="2.60.40.10">
    <property type="entry name" value="Immunoglobulins"/>
    <property type="match status" value="1"/>
</dbReference>
<feature type="compositionally biased region" description="Polar residues" evidence="2">
    <location>
        <begin position="599"/>
        <end position="613"/>
    </location>
</feature>
<dbReference type="InterPro" id="IPR009880">
    <property type="entry name" value="Glyoxal_oxidase_N"/>
</dbReference>
<name>A0ABR1JH77_9AGAR</name>
<comment type="caution">
    <text evidence="7">The sequence shown here is derived from an EMBL/GenBank/DDBJ whole genome shotgun (WGS) entry which is preliminary data.</text>
</comment>
<dbReference type="Gene3D" id="2.130.10.80">
    <property type="entry name" value="Galactose oxidase/kelch, beta-propeller"/>
    <property type="match status" value="1"/>
</dbReference>
<feature type="chain" id="PRO_5046067286" evidence="4">
    <location>
        <begin position="21"/>
        <end position="806"/>
    </location>
</feature>
<dbReference type="SUPFAM" id="SSF81296">
    <property type="entry name" value="E set domains"/>
    <property type="match status" value="1"/>
</dbReference>
<evidence type="ECO:0000313" key="7">
    <source>
        <dbReference type="EMBL" id="KAK7457054.1"/>
    </source>
</evidence>
<dbReference type="CDD" id="cd02851">
    <property type="entry name" value="E_set_GO_C"/>
    <property type="match status" value="1"/>
</dbReference>
<dbReference type="InterPro" id="IPR011043">
    <property type="entry name" value="Gal_Oxase/kelch_b-propeller"/>
</dbReference>
<keyword evidence="3" id="KW-1133">Transmembrane helix</keyword>
<feature type="compositionally biased region" description="Low complexity" evidence="2">
    <location>
        <begin position="623"/>
        <end position="640"/>
    </location>
</feature>
<protein>
    <submittedName>
        <fullName evidence="7">Uncharacterized protein</fullName>
    </submittedName>
</protein>
<dbReference type="Pfam" id="PF09118">
    <property type="entry name" value="GO-like_E_set"/>
    <property type="match status" value="1"/>
</dbReference>
<feature type="region of interest" description="Disordered" evidence="2">
    <location>
        <begin position="599"/>
        <end position="640"/>
    </location>
</feature>
<dbReference type="SUPFAM" id="SSF50965">
    <property type="entry name" value="Galactose oxidase, central domain"/>
    <property type="match status" value="1"/>
</dbReference>
<feature type="signal peptide" evidence="4">
    <location>
        <begin position="1"/>
        <end position="20"/>
    </location>
</feature>
<evidence type="ECO:0000256" key="2">
    <source>
        <dbReference type="SAM" id="MobiDB-lite"/>
    </source>
</evidence>
<keyword evidence="8" id="KW-1185">Reference proteome</keyword>
<feature type="domain" description="Galactose oxidase-like Early set" evidence="6">
    <location>
        <begin position="491"/>
        <end position="600"/>
    </location>
</feature>
<evidence type="ECO:0000256" key="4">
    <source>
        <dbReference type="SAM" id="SignalP"/>
    </source>
</evidence>
<dbReference type="PANTHER" id="PTHR32208:SF21">
    <property type="entry name" value="LOW QUALITY PROTEIN: ALDEHYDE OXIDASE GLOX-LIKE"/>
    <property type="match status" value="1"/>
</dbReference>
<dbReference type="EMBL" id="JBANRG010000020">
    <property type="protein sequence ID" value="KAK7457054.1"/>
    <property type="molecule type" value="Genomic_DNA"/>
</dbReference>
<dbReference type="InterPro" id="IPR015202">
    <property type="entry name" value="GO-like_E_set"/>
</dbReference>
<dbReference type="InterPro" id="IPR037293">
    <property type="entry name" value="Gal_Oxidase_central_sf"/>
</dbReference>
<organism evidence="7 8">
    <name type="scientific">Marasmiellus scandens</name>
    <dbReference type="NCBI Taxonomy" id="2682957"/>
    <lineage>
        <taxon>Eukaryota</taxon>
        <taxon>Fungi</taxon>
        <taxon>Dikarya</taxon>
        <taxon>Basidiomycota</taxon>
        <taxon>Agaricomycotina</taxon>
        <taxon>Agaricomycetes</taxon>
        <taxon>Agaricomycetidae</taxon>
        <taxon>Agaricales</taxon>
        <taxon>Marasmiineae</taxon>
        <taxon>Omphalotaceae</taxon>
        <taxon>Marasmiellus</taxon>
    </lineage>
</organism>
<keyword evidence="1 4" id="KW-0732">Signal</keyword>
<keyword evidence="3" id="KW-0472">Membrane</keyword>
<sequence>MPSPFNLLALGLAAASPAMAATAGSIVEVGNTQVSAMMMFVGNSEKVYILDKAEGNDAQVNGHPAWGAVWDIASNSAQVMDVKTNVFCASGMHLPNGSYVTFGGNGAVTVGGNIGSQLNPNGASAAFDATYQDFDGSKSIRILNPCTSSDNFDSAECQWFDNPDVLSMQKQRWYSAAEPLGDGRIAIIGGFVNGGYVNRNWPNTDPAFEGGAAEPTYEFYPSNGQEPQTMQFMIDTSGLNSYAHTFLMKSGKMFVQANISSMLWDPDTNEETRLPDMPGGVARVYPASGATAMLPLTPANNWTPTILFCGGSDLPDEAWGNYSWPFVNTWEHPASTDCHRITPEPEDGSEPDFVQDDDMLEGRTMGQFIILPTGKLLVVNGGKNGTAGYSERTLLTESYSDMPFGMSLASDPAGTPAEYDPDAAQGSRWSNKGFQSSSIARLYHSSAILLPDASVMIAGGNPNVDVNKTTFFPTTYKAEIFYPSYFSASTRPEPSGIPSKLSYGGSSFDITIPASSYSGSANDAADNTHVAVIRPGWTTHAMNMGQRYLQLNSTYTVNSDGSITLHCAQMPPIPNIFQPGPALVYVVVNGIPSTGTFVSVGSGNIETQTTSDPATLPANVRLDSASGSADGSSTGGNNDNGASSHTGAIVGGIVGAVVILGILGALIGICLSRRRRAANRQDPSNAASYAMSNAPSGAGFASRGMGQGGGYGGGASGDDARALRSSDSSAFIPMQQGYNASQTWGVSSTNLVQDQSHSPYRDEYASPHSQQFYQRENGMSMDGLDPYSAESRMSTSTPDPSRRPRF</sequence>
<proteinExistence type="predicted"/>
<accession>A0ABR1JH77</accession>
<evidence type="ECO:0000256" key="3">
    <source>
        <dbReference type="SAM" id="Phobius"/>
    </source>
</evidence>
<keyword evidence="3" id="KW-0812">Transmembrane</keyword>
<evidence type="ECO:0000259" key="5">
    <source>
        <dbReference type="Pfam" id="PF07250"/>
    </source>
</evidence>
<feature type="region of interest" description="Disordered" evidence="2">
    <location>
        <begin position="753"/>
        <end position="806"/>
    </location>
</feature>
<dbReference type="PANTHER" id="PTHR32208">
    <property type="entry name" value="SECRETED PROTEIN-RELATED"/>
    <property type="match status" value="1"/>
</dbReference>
<reference evidence="7 8" key="1">
    <citation type="submission" date="2024-01" db="EMBL/GenBank/DDBJ databases">
        <title>A draft genome for the cacao thread blight pathogen Marasmiellus scandens.</title>
        <authorList>
            <person name="Baruah I.K."/>
            <person name="Leung J."/>
            <person name="Bukari Y."/>
            <person name="Amoako-Attah I."/>
            <person name="Meinhardt L.W."/>
            <person name="Bailey B.A."/>
            <person name="Cohen S.P."/>
        </authorList>
    </citation>
    <scope>NUCLEOTIDE SEQUENCE [LARGE SCALE GENOMIC DNA]</scope>
    <source>
        <strain evidence="7 8">GH-19</strain>
    </source>
</reference>
<evidence type="ECO:0000256" key="1">
    <source>
        <dbReference type="ARBA" id="ARBA00022729"/>
    </source>
</evidence>